<evidence type="ECO:0000256" key="3">
    <source>
        <dbReference type="SAM" id="MobiDB-lite"/>
    </source>
</evidence>
<feature type="chain" id="PRO_5011604229" evidence="4">
    <location>
        <begin position="27"/>
        <end position="1256"/>
    </location>
</feature>
<dbReference type="GO" id="GO:0016788">
    <property type="term" value="F:hydrolase activity, acting on ester bonds"/>
    <property type="evidence" value="ECO:0007669"/>
    <property type="project" value="InterPro"/>
</dbReference>
<feature type="disulfide bond" evidence="2">
    <location>
        <begin position="977"/>
        <end position="1015"/>
    </location>
</feature>
<dbReference type="GO" id="GO:0006629">
    <property type="term" value="P:lipid metabolic process"/>
    <property type="evidence" value="ECO:0007669"/>
    <property type="project" value="TreeGrafter"/>
</dbReference>
<feature type="disulfide bond" evidence="2">
    <location>
        <begin position="1146"/>
        <end position="1202"/>
    </location>
</feature>
<dbReference type="CDD" id="cd01823">
    <property type="entry name" value="SEST_like"/>
    <property type="match status" value="1"/>
</dbReference>
<feature type="region of interest" description="Disordered" evidence="3">
    <location>
        <begin position="23"/>
        <end position="47"/>
    </location>
</feature>
<dbReference type="STRING" id="589385.SAMN05421504_104609"/>
<dbReference type="InterPro" id="IPR037460">
    <property type="entry name" value="SEST-like"/>
</dbReference>
<reference evidence="5 6" key="1">
    <citation type="submission" date="2016-10" db="EMBL/GenBank/DDBJ databases">
        <authorList>
            <person name="de Groot N.N."/>
        </authorList>
    </citation>
    <scope>NUCLEOTIDE SEQUENCE [LARGE SCALE GENOMIC DNA]</scope>
    <source>
        <strain evidence="5 6">CPCC 202699</strain>
    </source>
</reference>
<dbReference type="PANTHER" id="PTHR37981">
    <property type="entry name" value="LIPASE 2"/>
    <property type="match status" value="1"/>
</dbReference>
<accession>A0A1H3HCX8</accession>
<dbReference type="EMBL" id="FNON01000004">
    <property type="protein sequence ID" value="SDY13180.1"/>
    <property type="molecule type" value="Genomic_DNA"/>
</dbReference>
<evidence type="ECO:0000256" key="2">
    <source>
        <dbReference type="PIRSR" id="PIRSR637460-2"/>
    </source>
</evidence>
<keyword evidence="6" id="KW-1185">Reference proteome</keyword>
<name>A0A1H3HCX8_9PSEU</name>
<dbReference type="PANTHER" id="PTHR37981:SF1">
    <property type="entry name" value="SGNH HYDROLASE-TYPE ESTERASE DOMAIN-CONTAINING PROTEIN"/>
    <property type="match status" value="1"/>
</dbReference>
<feature type="active site" description="Nucleophile" evidence="1">
    <location>
        <position position="950"/>
    </location>
</feature>
<organism evidence="5 6">
    <name type="scientific">Amycolatopsis xylanica</name>
    <dbReference type="NCBI Taxonomy" id="589385"/>
    <lineage>
        <taxon>Bacteria</taxon>
        <taxon>Bacillati</taxon>
        <taxon>Actinomycetota</taxon>
        <taxon>Actinomycetes</taxon>
        <taxon>Pseudonocardiales</taxon>
        <taxon>Pseudonocardiaceae</taxon>
        <taxon>Amycolatopsis</taxon>
    </lineage>
</organism>
<keyword evidence="2" id="KW-1015">Disulfide bond</keyword>
<protein>
    <submittedName>
        <fullName evidence="5">GDSL-like Lipase/Acylhydrolase family protein</fullName>
    </submittedName>
</protein>
<feature type="compositionally biased region" description="Basic and acidic residues" evidence="3">
    <location>
        <begin position="35"/>
        <end position="47"/>
    </location>
</feature>
<dbReference type="SUPFAM" id="SSF52266">
    <property type="entry name" value="SGNH hydrolase"/>
    <property type="match status" value="1"/>
</dbReference>
<evidence type="ECO:0000313" key="6">
    <source>
        <dbReference type="Proteomes" id="UP000199515"/>
    </source>
</evidence>
<evidence type="ECO:0000256" key="1">
    <source>
        <dbReference type="PIRSR" id="PIRSR637460-1"/>
    </source>
</evidence>
<feature type="compositionally biased region" description="Low complexity" evidence="3">
    <location>
        <begin position="347"/>
        <end position="362"/>
    </location>
</feature>
<feature type="region of interest" description="Disordered" evidence="3">
    <location>
        <begin position="345"/>
        <end position="368"/>
    </location>
</feature>
<evidence type="ECO:0000256" key="4">
    <source>
        <dbReference type="SAM" id="SignalP"/>
    </source>
</evidence>
<keyword evidence="5" id="KW-0378">Hydrolase</keyword>
<keyword evidence="4" id="KW-0732">Signal</keyword>
<feature type="signal peptide" evidence="4">
    <location>
        <begin position="1"/>
        <end position="26"/>
    </location>
</feature>
<dbReference type="RefSeq" id="WP_176968743.1">
    <property type="nucleotide sequence ID" value="NZ_FNON01000004.1"/>
</dbReference>
<dbReference type="AlphaFoldDB" id="A0A1H3HCX8"/>
<feature type="active site" evidence="1">
    <location>
        <position position="1232"/>
    </location>
</feature>
<proteinExistence type="predicted"/>
<evidence type="ECO:0000313" key="5">
    <source>
        <dbReference type="EMBL" id="SDY13180.1"/>
    </source>
</evidence>
<sequence>MRKLLHAATGIAMVAASMITVTPAHADPPQPPPEKSSRVLDPDRTLPKDWRRSEDRVLTTESDDRGLHLLVADAKQAYQWRVVASLSEPGYDTNLWTGQACLTGSGQRAAVVYAPRQFSNREDKMNRGAFAAIVDLTDGKVTKLAERVTLAYFNPGCGTGEEVLFSRQEDSTTRFLRVDARTGAVQRNLTSKGQLTSAVPVGDKIVAAGANRLVELDSAGKATTVQATGGVPFRLQASAAEVGYQVVRGDRVDVFRYANGTSTKVAEGRKGALALKGSGGNLFLTGPDAKGLPAPAGWRALDAPADADVSSRGGLVVTGTVSAPGRKVTITARSTETAKPLEFAVDTESTSSGAAPASTAGVTEDESTVPWDVDRACAVPRNDHRLQTYQPTPEQVEWAANLAVQGKLTFQRPANWANNGLPAYSPQDLFKPDPAIRVPAQVLLAVLAQESNMWQASSRITDGSSGNFLQGGFYGNLMGGEVNFDAADCGYGAGQVTTGMYKKDTGEAMSDLQQKAVALDYTANIAAALLILQDKWRVTKANGLIANNGDPKFIENWWLAIWAYNTGFHLRDGDRPWGLGWLNNPANPIYLPDRQPFLTTAVQDYHDPNIPGDTNPYDNAKHPNKWSYPERVMGFAARSLVRYNYQYQRFNDTYLVGNWPSGMKDGQPGLNTFCVAARNQCDPAAPPHQQPGPDPDPPGPCQRDDLMCWWSTPVSWVDCTKSCGVERLKYTTVEPRPMATNIHEPQCAVDGLPAGATIVDDLNADGPFGPDGCARNWPRGGNFDLKFASTINTTTGKTIYPAKQDFHQAGAGFAGHFWFAHTYERDNAASNKMKVEGTWQTYAPLNAWTRIYVHIPDEGAHTRQADYQIYDAPSAQPGGKPSHRSISTMWEKNTWVSIGVFDFTGNLPGKVTLNNLTEDGRGVEDIAFDAVAFEKLPAKPAHFVVAMGDSYSAGEGTNNFYHWSNVDEDGVLKKMSCRQGPDNWSRKTKIPGAPADIGSLDTSHDPRLDYQSVACSGARAHNLLKKNTQQEGFGNKPEGQSGQLTQIDRGFLDKNTTLVELTIGGNDARFTPILKSCALNNPLGGCDASDYKMDDDPEPLGVYQRKLASTKIKPAVQQVLRQIHETAPNAKIMIMSYPRLFSATTCSVERNGWEATAFSEGEQRFLNDFADFFFAEVYSGLGALPNVSVIEGQQAIAGHAVCDPDQWLNGILLGGSGGANPPWSVMDGNSFHPKSNGYTAFGALASQKLTSIYPSW</sequence>
<dbReference type="Gene3D" id="3.40.50.1110">
    <property type="entry name" value="SGNH hydrolase"/>
    <property type="match status" value="1"/>
</dbReference>
<dbReference type="Proteomes" id="UP000199515">
    <property type="component" value="Unassembled WGS sequence"/>
</dbReference>
<dbReference type="InterPro" id="IPR036514">
    <property type="entry name" value="SGNH_hydro_sf"/>
</dbReference>
<gene>
    <name evidence="5" type="ORF">SAMN05421504_104609</name>
</gene>